<keyword evidence="5" id="KW-1185">Reference proteome</keyword>
<dbReference type="Gene3D" id="2.70.98.10">
    <property type="match status" value="1"/>
</dbReference>
<dbReference type="SUPFAM" id="SSF74650">
    <property type="entry name" value="Galactose mutarotase-like"/>
    <property type="match status" value="1"/>
</dbReference>
<protein>
    <submittedName>
        <fullName evidence="4">Uncharacterized protein</fullName>
    </submittedName>
</protein>
<name>A0A9P7KIE9_9AGAR</name>
<dbReference type="Proteomes" id="UP000717328">
    <property type="component" value="Unassembled WGS sequence"/>
</dbReference>
<dbReference type="InterPro" id="IPR003159">
    <property type="entry name" value="Lyase_8_central_dom"/>
</dbReference>
<reference evidence="4" key="2">
    <citation type="submission" date="2021-10" db="EMBL/GenBank/DDBJ databases">
        <title>Phylogenomics reveals ancestral predisposition of the termite-cultivated fungus Termitomyces towards a domesticated lifestyle.</title>
        <authorList>
            <person name="Auxier B."/>
            <person name="Grum-Grzhimaylo A."/>
            <person name="Cardenas M.E."/>
            <person name="Lodge J.D."/>
            <person name="Laessoe T."/>
            <person name="Pedersen O."/>
            <person name="Smith M.E."/>
            <person name="Kuyper T.W."/>
            <person name="Franco-Molano E.A."/>
            <person name="Baroni T.J."/>
            <person name="Aanen D.K."/>
        </authorList>
    </citation>
    <scope>NUCLEOTIDE SEQUENCE</scope>
    <source>
        <strain evidence="4">D49</strain>
    </source>
</reference>
<dbReference type="GO" id="GO:0016837">
    <property type="term" value="F:carbon-oxygen lyase activity, acting on polysaccharides"/>
    <property type="evidence" value="ECO:0007669"/>
    <property type="project" value="UniProtKB-ARBA"/>
</dbReference>
<dbReference type="Pfam" id="PF02278">
    <property type="entry name" value="Lyase_8"/>
    <property type="match status" value="1"/>
</dbReference>
<dbReference type="Pfam" id="PF08124">
    <property type="entry name" value="Lyase_8_N"/>
    <property type="match status" value="1"/>
</dbReference>
<evidence type="ECO:0000313" key="5">
    <source>
        <dbReference type="Proteomes" id="UP000717328"/>
    </source>
</evidence>
<dbReference type="PANTHER" id="PTHR38481:SF1">
    <property type="entry name" value="HYALURONATE LYASE"/>
    <property type="match status" value="1"/>
</dbReference>
<sequence>MFGRYINGLDYLTGANTLDVASLGIDTSFLTVDEALLSDAYGKIHGELQIKNGTQVDGIRADGSFGQHDGVLYNGNYGKEFINAILNVEIQAAGTQLTANSASQNAFATLFEGNRWMIYRNAFANVLHWDFRQQSALGRFISFPVIDNQPTANIGMNLTRIKDLGQRWSSDALINFADSLCGIGSNANAGSFVGNKMFFANDYMVHRGSKYVSTLKMFYKRTMNTECVNTQNPFGFHLADGVLRTYLRGDEYEDIAASWDWDLIPGTTVD</sequence>
<dbReference type="SUPFAM" id="SSF48230">
    <property type="entry name" value="Chondroitin AC/alginate lyase"/>
    <property type="match status" value="1"/>
</dbReference>
<dbReference type="InterPro" id="IPR014718">
    <property type="entry name" value="GH-type_carb-bd"/>
</dbReference>
<dbReference type="Gene3D" id="1.50.10.100">
    <property type="entry name" value="Chondroitin AC/alginate lyase"/>
    <property type="match status" value="1"/>
</dbReference>
<dbReference type="GO" id="GO:0005975">
    <property type="term" value="P:carbohydrate metabolic process"/>
    <property type="evidence" value="ECO:0007669"/>
    <property type="project" value="InterPro"/>
</dbReference>
<dbReference type="OrthoDB" id="5980780at2759"/>
<evidence type="ECO:0000259" key="3">
    <source>
        <dbReference type="Pfam" id="PF08124"/>
    </source>
</evidence>
<dbReference type="InterPro" id="IPR011013">
    <property type="entry name" value="Gal_mutarotase_sf_dom"/>
</dbReference>
<evidence type="ECO:0000259" key="2">
    <source>
        <dbReference type="Pfam" id="PF02278"/>
    </source>
</evidence>
<dbReference type="InterPro" id="IPR008929">
    <property type="entry name" value="Chondroitin_lyas"/>
</dbReference>
<dbReference type="PANTHER" id="PTHR38481">
    <property type="entry name" value="HYALURONATE LYASE"/>
    <property type="match status" value="1"/>
</dbReference>
<organism evidence="4 5">
    <name type="scientific">Sphagnurus paluster</name>
    <dbReference type="NCBI Taxonomy" id="117069"/>
    <lineage>
        <taxon>Eukaryota</taxon>
        <taxon>Fungi</taxon>
        <taxon>Dikarya</taxon>
        <taxon>Basidiomycota</taxon>
        <taxon>Agaricomycotina</taxon>
        <taxon>Agaricomycetes</taxon>
        <taxon>Agaricomycetidae</taxon>
        <taxon>Agaricales</taxon>
        <taxon>Tricholomatineae</taxon>
        <taxon>Lyophyllaceae</taxon>
        <taxon>Sphagnurus</taxon>
    </lineage>
</organism>
<dbReference type="InterPro" id="IPR012970">
    <property type="entry name" value="Lyase_8_alpha_N"/>
</dbReference>
<reference evidence="4" key="1">
    <citation type="submission" date="2021-02" db="EMBL/GenBank/DDBJ databases">
        <authorList>
            <person name="Nieuwenhuis M."/>
            <person name="Van De Peppel L.J.J."/>
        </authorList>
    </citation>
    <scope>NUCLEOTIDE SEQUENCE</scope>
    <source>
        <strain evidence="4">D49</strain>
    </source>
</reference>
<gene>
    <name evidence="4" type="ORF">H0H81_002521</name>
</gene>
<evidence type="ECO:0000313" key="4">
    <source>
        <dbReference type="EMBL" id="KAG5649680.1"/>
    </source>
</evidence>
<feature type="domain" description="Polysaccharide lyase family 8 central" evidence="2">
    <location>
        <begin position="195"/>
        <end position="270"/>
    </location>
</feature>
<dbReference type="EMBL" id="JABCKI010000782">
    <property type="protein sequence ID" value="KAG5649680.1"/>
    <property type="molecule type" value="Genomic_DNA"/>
</dbReference>
<dbReference type="InterPro" id="IPR038970">
    <property type="entry name" value="Lyase_8"/>
</dbReference>
<comment type="caution">
    <text evidence="4">The sequence shown here is derived from an EMBL/GenBank/DDBJ whole genome shotgun (WGS) entry which is preliminary data.</text>
</comment>
<proteinExistence type="inferred from homology"/>
<dbReference type="AlphaFoldDB" id="A0A9P7KIE9"/>
<evidence type="ECO:0000256" key="1">
    <source>
        <dbReference type="ARBA" id="ARBA00006699"/>
    </source>
</evidence>
<feature type="domain" description="Polysaccharide lyase 8 N-terminal alpha-helical" evidence="3">
    <location>
        <begin position="13"/>
        <end position="148"/>
    </location>
</feature>
<comment type="similarity">
    <text evidence="1">Belongs to the polysaccharide lyase 8 family.</text>
</comment>
<dbReference type="GO" id="GO:0005576">
    <property type="term" value="C:extracellular region"/>
    <property type="evidence" value="ECO:0007669"/>
    <property type="project" value="InterPro"/>
</dbReference>
<accession>A0A9P7KIE9</accession>
<dbReference type="GO" id="GO:0030246">
    <property type="term" value="F:carbohydrate binding"/>
    <property type="evidence" value="ECO:0007669"/>
    <property type="project" value="InterPro"/>
</dbReference>